<organism evidence="2 3">
    <name type="scientific">Bizionia algoritergicola</name>
    <dbReference type="NCBI Taxonomy" id="291187"/>
    <lineage>
        <taxon>Bacteria</taxon>
        <taxon>Pseudomonadati</taxon>
        <taxon>Bacteroidota</taxon>
        <taxon>Flavobacteriia</taxon>
        <taxon>Flavobacteriales</taxon>
        <taxon>Flavobacteriaceae</taxon>
        <taxon>Bizionia</taxon>
    </lineage>
</organism>
<sequence length="452" mass="53737">MKSISKNRIILAIVLLIASSLVIYSFFYILRETFRVMTSGFDDFPNIISEENRNYYNLFFAFLSVVFGNSIAFNYVFSKPQKITHRFNSKRKRLLNDNIFLSFNFSYWFAKIGLSFGVFAMCCMEFEFFPYFKQFSFLLILVLYLESLKSFSFFLNNKNRLKFIVLQVLSLSIISFGLSKINVIDYKGLDNVMLENNPIIDLPYSIFSSELKSRINHNINIKLKEDSLGILHFYSHRVKHTLDDLPTFINDERNYRREETIHFLTIRIEANKNLKVYSLKRFEKMLLNSNQRLISYGVQTDETVFPRYEHKEIRKRLNGDLLNMNDAISLLPALYFDYDLRDSTRTKLKDSVLISIGKNISWNTKLVFNDDLIEKFKSRQSKKTVFIYQIEDVATYQNYITVLSSHFEAINQLRKAKQTTYNEKIYFQSKEYEDEQYKLREEFPIIIMEVLK</sequence>
<accession>A0A5D0R3P8</accession>
<dbReference type="AlphaFoldDB" id="A0A5D0R3P8"/>
<dbReference type="OrthoDB" id="1437277at2"/>
<feature type="transmembrane region" description="Helical" evidence="1">
    <location>
        <begin position="98"/>
        <end position="119"/>
    </location>
</feature>
<evidence type="ECO:0000313" key="2">
    <source>
        <dbReference type="EMBL" id="TYB75595.1"/>
    </source>
</evidence>
<name>A0A5D0R3P8_9FLAO</name>
<keyword evidence="1" id="KW-0812">Transmembrane</keyword>
<proteinExistence type="predicted"/>
<feature type="transmembrane region" description="Helical" evidence="1">
    <location>
        <begin position="55"/>
        <end position="77"/>
    </location>
</feature>
<feature type="transmembrane region" description="Helical" evidence="1">
    <location>
        <begin position="131"/>
        <end position="148"/>
    </location>
</feature>
<reference evidence="2 3" key="1">
    <citation type="submission" date="2019-08" db="EMBL/GenBank/DDBJ databases">
        <title>Genomes of Antarctic Bizionia species.</title>
        <authorList>
            <person name="Bowman J.P."/>
        </authorList>
    </citation>
    <scope>NUCLEOTIDE SEQUENCE [LARGE SCALE GENOMIC DNA]</scope>
    <source>
        <strain evidence="2 3">APA-1</strain>
    </source>
</reference>
<feature type="transmembrane region" description="Helical" evidence="1">
    <location>
        <begin position="160"/>
        <end position="178"/>
    </location>
</feature>
<dbReference type="RefSeq" id="WP_148367290.1">
    <property type="nucleotide sequence ID" value="NZ_VSKL01000001.1"/>
</dbReference>
<keyword evidence="1" id="KW-0472">Membrane</keyword>
<dbReference type="EMBL" id="VSKL01000001">
    <property type="protein sequence ID" value="TYB75595.1"/>
    <property type="molecule type" value="Genomic_DNA"/>
</dbReference>
<evidence type="ECO:0000313" key="3">
    <source>
        <dbReference type="Proteomes" id="UP000324358"/>
    </source>
</evidence>
<keyword evidence="1" id="KW-1133">Transmembrane helix</keyword>
<gene>
    <name evidence="2" type="ORF">ES675_05600</name>
</gene>
<comment type="caution">
    <text evidence="2">The sequence shown here is derived from an EMBL/GenBank/DDBJ whole genome shotgun (WGS) entry which is preliminary data.</text>
</comment>
<keyword evidence="3" id="KW-1185">Reference proteome</keyword>
<feature type="transmembrane region" description="Helical" evidence="1">
    <location>
        <begin position="9"/>
        <end position="30"/>
    </location>
</feature>
<evidence type="ECO:0000256" key="1">
    <source>
        <dbReference type="SAM" id="Phobius"/>
    </source>
</evidence>
<dbReference type="Proteomes" id="UP000324358">
    <property type="component" value="Unassembled WGS sequence"/>
</dbReference>
<protein>
    <submittedName>
        <fullName evidence="2">Uncharacterized protein</fullName>
    </submittedName>
</protein>